<dbReference type="PANTHER" id="PTHR31642:SF138">
    <property type="entry name" value="PUTRESCINE HYDROXYCINNAMOYLTRANSFERASE 1"/>
    <property type="match status" value="1"/>
</dbReference>
<dbReference type="Pfam" id="PF02458">
    <property type="entry name" value="Transferase"/>
    <property type="match status" value="1"/>
</dbReference>
<dbReference type="Proteomes" id="UP001085076">
    <property type="component" value="Miscellaneous, Linkage group lg08"/>
</dbReference>
<gene>
    <name evidence="4" type="ORF">J5N97_026241</name>
</gene>
<keyword evidence="2" id="KW-0808">Transferase</keyword>
<reference evidence="4" key="1">
    <citation type="submission" date="2021-03" db="EMBL/GenBank/DDBJ databases">
        <authorList>
            <person name="Li Z."/>
            <person name="Yang C."/>
        </authorList>
    </citation>
    <scope>NUCLEOTIDE SEQUENCE</scope>
    <source>
        <strain evidence="4">Dzin_1.0</strain>
        <tissue evidence="4">Leaf</tissue>
    </source>
</reference>
<dbReference type="InterPro" id="IPR023213">
    <property type="entry name" value="CAT-like_dom_sf"/>
</dbReference>
<dbReference type="OrthoDB" id="671439at2759"/>
<keyword evidence="3" id="KW-0012">Acyltransferase</keyword>
<dbReference type="AlphaFoldDB" id="A0A9D5H6J5"/>
<proteinExistence type="inferred from homology"/>
<accession>A0A9D5H6J5</accession>
<reference evidence="4" key="2">
    <citation type="journal article" date="2022" name="Hortic Res">
        <title>The genome of Dioscorea zingiberensis sheds light on the biosynthesis, origin and evolution of the medicinally important diosgenin saponins.</title>
        <authorList>
            <person name="Li Y."/>
            <person name="Tan C."/>
            <person name="Li Z."/>
            <person name="Guo J."/>
            <person name="Li S."/>
            <person name="Chen X."/>
            <person name="Wang C."/>
            <person name="Dai X."/>
            <person name="Yang H."/>
            <person name="Song W."/>
            <person name="Hou L."/>
            <person name="Xu J."/>
            <person name="Tong Z."/>
            <person name="Xu A."/>
            <person name="Yuan X."/>
            <person name="Wang W."/>
            <person name="Yang Q."/>
            <person name="Chen L."/>
            <person name="Sun Z."/>
            <person name="Wang K."/>
            <person name="Pan B."/>
            <person name="Chen J."/>
            <person name="Bao Y."/>
            <person name="Liu F."/>
            <person name="Qi X."/>
            <person name="Gang D.R."/>
            <person name="Wen J."/>
            <person name="Li J."/>
        </authorList>
    </citation>
    <scope>NUCLEOTIDE SEQUENCE</scope>
    <source>
        <strain evidence="4">Dzin_1.0</strain>
    </source>
</reference>
<evidence type="ECO:0000256" key="1">
    <source>
        <dbReference type="ARBA" id="ARBA00009861"/>
    </source>
</evidence>
<evidence type="ECO:0000256" key="2">
    <source>
        <dbReference type="ARBA" id="ARBA00022679"/>
    </source>
</evidence>
<organism evidence="4 5">
    <name type="scientific">Dioscorea zingiberensis</name>
    <dbReference type="NCBI Taxonomy" id="325984"/>
    <lineage>
        <taxon>Eukaryota</taxon>
        <taxon>Viridiplantae</taxon>
        <taxon>Streptophyta</taxon>
        <taxon>Embryophyta</taxon>
        <taxon>Tracheophyta</taxon>
        <taxon>Spermatophyta</taxon>
        <taxon>Magnoliopsida</taxon>
        <taxon>Liliopsida</taxon>
        <taxon>Dioscoreales</taxon>
        <taxon>Dioscoreaceae</taxon>
        <taxon>Dioscorea</taxon>
    </lineage>
</organism>
<protein>
    <submittedName>
        <fullName evidence="4">Uncharacterized protein</fullName>
    </submittedName>
</protein>
<dbReference type="EMBL" id="JAGGNH010000008">
    <property type="protein sequence ID" value="KAJ0965103.1"/>
    <property type="molecule type" value="Genomic_DNA"/>
</dbReference>
<comment type="caution">
    <text evidence="4">The sequence shown here is derived from an EMBL/GenBank/DDBJ whole genome shotgun (WGS) entry which is preliminary data.</text>
</comment>
<dbReference type="InterPro" id="IPR050317">
    <property type="entry name" value="Plant_Fungal_Acyltransferase"/>
</dbReference>
<name>A0A9D5H6J5_9LILI</name>
<evidence type="ECO:0000313" key="5">
    <source>
        <dbReference type="Proteomes" id="UP001085076"/>
    </source>
</evidence>
<keyword evidence="5" id="KW-1185">Reference proteome</keyword>
<dbReference type="Gene3D" id="3.30.559.10">
    <property type="entry name" value="Chloramphenicol acetyltransferase-like domain"/>
    <property type="match status" value="2"/>
</dbReference>
<sequence length="478" mass="54196">MVIGKAKELIFQHLPPSTQRAKEMADQEKNKLVEIIESCMVVPDKETPKHRLWLSNIDLLNHRDYSPLLFLYKPNGSTPNHDFFFSVETLKKALAKALVTFYPLAGRLAFDENGRLEVDCNAEGVLFSVARAHCTVEAFGDFRPSPAARQLLVPSVTESSILMLFQLTLFQCGGVCLGYATHHSVVDGVATFHFINSWSDIARGAADINNIVPPFLDRTVLRSRSPPIVRFNHKELTDEQLYSKRISLEDLNQPCETISILTISKDQLNRLKHGFNGERNLTTFKAVAVHLWRTACKARELADEQDTRLFMYADARARLRPPLPKGYLGNAVVRVSTNLQVGELVRKPFELGVAKIEETMKRQLDDEYLRSFVDLFETLKDEKRIILGSRLFKRTDFIVISWLALPIYEADFGWGKPCFMGRASMSNVGQAYILRSPGDSGGVSLAITFEAQNMVRFKEIFYSDLLVDNSHVYRLARM</sequence>
<evidence type="ECO:0000256" key="3">
    <source>
        <dbReference type="ARBA" id="ARBA00023315"/>
    </source>
</evidence>
<comment type="similarity">
    <text evidence="1">Belongs to the plant acyltransferase family.</text>
</comment>
<dbReference type="PANTHER" id="PTHR31642">
    <property type="entry name" value="TRICHOTHECENE 3-O-ACETYLTRANSFERASE"/>
    <property type="match status" value="1"/>
</dbReference>
<evidence type="ECO:0000313" key="4">
    <source>
        <dbReference type="EMBL" id="KAJ0965103.1"/>
    </source>
</evidence>
<dbReference type="GO" id="GO:0016747">
    <property type="term" value="F:acyltransferase activity, transferring groups other than amino-acyl groups"/>
    <property type="evidence" value="ECO:0007669"/>
    <property type="project" value="TreeGrafter"/>
</dbReference>